<reference evidence="3 4" key="1">
    <citation type="journal article" date="2015" name="Genome Announc.">
        <title>Expanding the biotechnology potential of lactobacilli through comparative genomics of 213 strains and associated genera.</title>
        <authorList>
            <person name="Sun Z."/>
            <person name="Harris H.M."/>
            <person name="McCann A."/>
            <person name="Guo C."/>
            <person name="Argimon S."/>
            <person name="Zhang W."/>
            <person name="Yang X."/>
            <person name="Jeffery I.B."/>
            <person name="Cooney J.C."/>
            <person name="Kagawa T.F."/>
            <person name="Liu W."/>
            <person name="Song Y."/>
            <person name="Salvetti E."/>
            <person name="Wrobel A."/>
            <person name="Rasinkangas P."/>
            <person name="Parkhill J."/>
            <person name="Rea M.C."/>
            <person name="O'Sullivan O."/>
            <person name="Ritari J."/>
            <person name="Douillard F.P."/>
            <person name="Paul Ross R."/>
            <person name="Yang R."/>
            <person name="Briner A.E."/>
            <person name="Felis G.E."/>
            <person name="de Vos W.M."/>
            <person name="Barrangou R."/>
            <person name="Klaenhammer T.R."/>
            <person name="Caufield P.W."/>
            <person name="Cui Y."/>
            <person name="Zhang H."/>
            <person name="O'Toole P.W."/>
        </authorList>
    </citation>
    <scope>NUCLEOTIDE SEQUENCE [LARGE SCALE GENOMIC DNA]</scope>
    <source>
        <strain evidence="3 4">DSM 4864</strain>
    </source>
</reference>
<dbReference type="NCBIfam" id="TIGR00732">
    <property type="entry name" value="dprA"/>
    <property type="match status" value="1"/>
</dbReference>
<gene>
    <name evidence="3" type="ORF">FC49_GL000229</name>
</gene>
<dbReference type="Gene3D" id="3.40.50.450">
    <property type="match status" value="1"/>
</dbReference>
<evidence type="ECO:0000256" key="1">
    <source>
        <dbReference type="ARBA" id="ARBA00006525"/>
    </source>
</evidence>
<proteinExistence type="inferred from homology"/>
<evidence type="ECO:0000259" key="2">
    <source>
        <dbReference type="Pfam" id="PF02481"/>
    </source>
</evidence>
<evidence type="ECO:0000313" key="4">
    <source>
        <dbReference type="Proteomes" id="UP000050973"/>
    </source>
</evidence>
<dbReference type="SUPFAM" id="SSF102405">
    <property type="entry name" value="MCP/YpsA-like"/>
    <property type="match status" value="1"/>
</dbReference>
<dbReference type="InterPro" id="IPR003488">
    <property type="entry name" value="DprA"/>
</dbReference>
<dbReference type="PATRIC" id="fig|1423779.3.peg.232"/>
<dbReference type="Pfam" id="PF02481">
    <property type="entry name" value="DNA_processg_A"/>
    <property type="match status" value="1"/>
</dbReference>
<dbReference type="Proteomes" id="UP000050973">
    <property type="component" value="Unassembled WGS sequence"/>
</dbReference>
<feature type="domain" description="Smf/DprA SLOG" evidence="2">
    <location>
        <begin position="76"/>
        <end position="284"/>
    </location>
</feature>
<dbReference type="RefSeq" id="WP_056983841.1">
    <property type="nucleotide sequence ID" value="NZ_AZGE01000001.1"/>
</dbReference>
<dbReference type="AlphaFoldDB" id="A0A0R1WMQ1"/>
<name>A0A0R1WMQ1_9LACO</name>
<dbReference type="InterPro" id="IPR057666">
    <property type="entry name" value="DrpA_SLOG"/>
</dbReference>
<dbReference type="EMBL" id="AZGE01000001">
    <property type="protein sequence ID" value="KRM17067.1"/>
    <property type="molecule type" value="Genomic_DNA"/>
</dbReference>
<dbReference type="PANTHER" id="PTHR43022">
    <property type="entry name" value="PROTEIN SMF"/>
    <property type="match status" value="1"/>
</dbReference>
<organism evidence="3 4">
    <name type="scientific">Limosilactobacillus oris DSM 4864</name>
    <dbReference type="NCBI Taxonomy" id="1423779"/>
    <lineage>
        <taxon>Bacteria</taxon>
        <taxon>Bacillati</taxon>
        <taxon>Bacillota</taxon>
        <taxon>Bacilli</taxon>
        <taxon>Lactobacillales</taxon>
        <taxon>Lactobacillaceae</taxon>
        <taxon>Limosilactobacillus</taxon>
    </lineage>
</organism>
<accession>A0A0R1WMQ1</accession>
<comment type="caution">
    <text evidence="3">The sequence shown here is derived from an EMBL/GenBank/DDBJ whole genome shotgun (WGS) entry which is preliminary data.</text>
</comment>
<evidence type="ECO:0000313" key="3">
    <source>
        <dbReference type="EMBL" id="KRM17067.1"/>
    </source>
</evidence>
<comment type="similarity">
    <text evidence="1">Belongs to the DprA/Smf family.</text>
</comment>
<protein>
    <submittedName>
        <fullName evidence="3">Dna protecting protein dpra</fullName>
    </submittedName>
</protein>
<sequence length="286" mass="31573">MMSIRKFLLQLNLCRGIGQVSKVRLWQATSQHHCFTDLKALAQWTQLGPSSQEALLNNWASDQLAAAVEYNQRFPYITIVDDDYPDQLRETYCPPLVLFYTGRLELLKNPLLAVVGTRDMSNYGETVLRGLIPQLAKRQVTVVSGLAKGVDGMSHRLALANDGPTIGVVGCGLDRVYPTENRQLQETVAQRGLVLSEYGRGEPPLAYHFPERNRIIAGLASTVLVIEAKKRSGSLITANLALEENRTVCAVPGRIDTSRSMGCNELIAAGAKPILRVQDILDEFLL</sequence>
<dbReference type="PANTHER" id="PTHR43022:SF1">
    <property type="entry name" value="PROTEIN SMF"/>
    <property type="match status" value="1"/>
</dbReference>
<dbReference type="GO" id="GO:0009294">
    <property type="term" value="P:DNA-mediated transformation"/>
    <property type="evidence" value="ECO:0007669"/>
    <property type="project" value="InterPro"/>
</dbReference>